<keyword evidence="7" id="KW-1185">Reference proteome</keyword>
<dbReference type="PANTHER" id="PTHR35529">
    <property type="entry name" value="MANGANESE EFFLUX PUMP MNTP-RELATED"/>
    <property type="match status" value="1"/>
</dbReference>
<feature type="transmembrane region" description="Helical" evidence="5">
    <location>
        <begin position="6"/>
        <end position="26"/>
    </location>
</feature>
<evidence type="ECO:0000256" key="2">
    <source>
        <dbReference type="ARBA" id="ARBA00022692"/>
    </source>
</evidence>
<evidence type="ECO:0008006" key="8">
    <source>
        <dbReference type="Google" id="ProtNLM"/>
    </source>
</evidence>
<feature type="transmembrane region" description="Helical" evidence="5">
    <location>
        <begin position="148"/>
        <end position="169"/>
    </location>
</feature>
<evidence type="ECO:0000256" key="3">
    <source>
        <dbReference type="ARBA" id="ARBA00022989"/>
    </source>
</evidence>
<evidence type="ECO:0000256" key="4">
    <source>
        <dbReference type="ARBA" id="ARBA00023136"/>
    </source>
</evidence>
<dbReference type="Proteomes" id="UP000287601">
    <property type="component" value="Chromosome"/>
</dbReference>
<name>A0A410PTZ0_9FIRM</name>
<feature type="transmembrane region" description="Helical" evidence="5">
    <location>
        <begin position="123"/>
        <end position="142"/>
    </location>
</feature>
<feature type="transmembrane region" description="Helical" evidence="5">
    <location>
        <begin position="65"/>
        <end position="87"/>
    </location>
</feature>
<evidence type="ECO:0000256" key="5">
    <source>
        <dbReference type="SAM" id="Phobius"/>
    </source>
</evidence>
<proteinExistence type="predicted"/>
<dbReference type="InterPro" id="IPR003810">
    <property type="entry name" value="Mntp/YtaF"/>
</dbReference>
<organism evidence="6 7">
    <name type="scientific">Aminipila luticellarii</name>
    <dbReference type="NCBI Taxonomy" id="2507160"/>
    <lineage>
        <taxon>Bacteria</taxon>
        <taxon>Bacillati</taxon>
        <taxon>Bacillota</taxon>
        <taxon>Clostridia</taxon>
        <taxon>Peptostreptococcales</taxon>
        <taxon>Anaerovoracaceae</taxon>
        <taxon>Aminipila</taxon>
    </lineage>
</organism>
<sequence length="200" mass="21758">MHYISILLFAFSANIDNFIVGAACGMKKVYFNFIEISILSGIILLGTLASMFFGKSLLCLIPAHFAGILGGVVIIGIGLYYLMAFYMKEKDSDIKNKEVNKEKKAILDEESSTEQKKLPYKDIMLLALALSVNNVGLGIGASITGLNITMTCFTSFIFSFMFIYLGNTAGKGRIASLIGKYAEPASGMIILLLGCLEIFI</sequence>
<evidence type="ECO:0000313" key="7">
    <source>
        <dbReference type="Proteomes" id="UP000287601"/>
    </source>
</evidence>
<dbReference type="SUPFAM" id="SSF103473">
    <property type="entry name" value="MFS general substrate transporter"/>
    <property type="match status" value="1"/>
</dbReference>
<dbReference type="EMBL" id="CP035281">
    <property type="protein sequence ID" value="QAT42379.1"/>
    <property type="molecule type" value="Genomic_DNA"/>
</dbReference>
<keyword evidence="4 5" id="KW-0472">Membrane</keyword>
<keyword evidence="2 5" id="KW-0812">Transmembrane</keyword>
<gene>
    <name evidence="6" type="ORF">EQM06_03555</name>
</gene>
<evidence type="ECO:0000256" key="1">
    <source>
        <dbReference type="ARBA" id="ARBA00022475"/>
    </source>
</evidence>
<dbReference type="AlphaFoldDB" id="A0A410PTZ0"/>
<dbReference type="OrthoDB" id="1679205at2"/>
<dbReference type="KEGG" id="amij:EQM06_03555"/>
<dbReference type="Pfam" id="PF02659">
    <property type="entry name" value="Mntp"/>
    <property type="match status" value="1"/>
</dbReference>
<dbReference type="InterPro" id="IPR036259">
    <property type="entry name" value="MFS_trans_sf"/>
</dbReference>
<keyword evidence="1" id="KW-1003">Cell membrane</keyword>
<dbReference type="PANTHER" id="PTHR35529:SF2">
    <property type="entry name" value="SPORULATION PROTEIN YTAF-RELATED"/>
    <property type="match status" value="1"/>
</dbReference>
<protein>
    <recommendedName>
        <fullName evidence="8">Manganese efflux pump MntP</fullName>
    </recommendedName>
</protein>
<reference evidence="6 7" key="1">
    <citation type="submission" date="2019-01" db="EMBL/GenBank/DDBJ databases">
        <title>Draft genomes of a novel of Aminipila strains.</title>
        <authorList>
            <person name="Ma S."/>
        </authorList>
    </citation>
    <scope>NUCLEOTIDE SEQUENCE [LARGE SCALE GENOMIC DNA]</scope>
    <source>
        <strain evidence="7">JN-39</strain>
    </source>
</reference>
<accession>A0A410PTZ0</accession>
<evidence type="ECO:0000313" key="6">
    <source>
        <dbReference type="EMBL" id="QAT42379.1"/>
    </source>
</evidence>
<feature type="transmembrane region" description="Helical" evidence="5">
    <location>
        <begin position="33"/>
        <end position="53"/>
    </location>
</feature>
<keyword evidence="3 5" id="KW-1133">Transmembrane helix</keyword>